<dbReference type="Proteomes" id="UP000054653">
    <property type="component" value="Unassembled WGS sequence"/>
</dbReference>
<evidence type="ECO:0000313" key="1">
    <source>
        <dbReference type="EMBL" id="KRY52577.1"/>
    </source>
</evidence>
<protein>
    <submittedName>
        <fullName evidence="1">Uncharacterized protein</fullName>
    </submittedName>
</protein>
<accession>A0A0V1CTF5</accession>
<evidence type="ECO:0000313" key="2">
    <source>
        <dbReference type="Proteomes" id="UP000054653"/>
    </source>
</evidence>
<sequence>MEIILRSRCGAASLVSQYHQLRGTFYLPDDAGNDYFWQTLLLATGEYPVEMPIWHLETLLLNVITLFSELQRECRA</sequence>
<comment type="caution">
    <text evidence="1">The sequence shown here is derived from an EMBL/GenBank/DDBJ whole genome shotgun (WGS) entry which is preliminary data.</text>
</comment>
<dbReference type="OrthoDB" id="5929401at2759"/>
<dbReference type="EMBL" id="JYDI01000102">
    <property type="protein sequence ID" value="KRY52577.1"/>
    <property type="molecule type" value="Genomic_DNA"/>
</dbReference>
<dbReference type="AlphaFoldDB" id="A0A0V1CTF5"/>
<proteinExistence type="predicted"/>
<organism evidence="1 2">
    <name type="scientific">Trichinella britovi</name>
    <name type="common">Parasitic roundworm</name>
    <dbReference type="NCBI Taxonomy" id="45882"/>
    <lineage>
        <taxon>Eukaryota</taxon>
        <taxon>Metazoa</taxon>
        <taxon>Ecdysozoa</taxon>
        <taxon>Nematoda</taxon>
        <taxon>Enoplea</taxon>
        <taxon>Dorylaimia</taxon>
        <taxon>Trichinellida</taxon>
        <taxon>Trichinellidae</taxon>
        <taxon>Trichinella</taxon>
    </lineage>
</organism>
<keyword evidence="2" id="KW-1185">Reference proteome</keyword>
<gene>
    <name evidence="1" type="ORF">T03_7872</name>
</gene>
<name>A0A0V1CTF5_TRIBR</name>
<reference evidence="1 2" key="1">
    <citation type="submission" date="2015-01" db="EMBL/GenBank/DDBJ databases">
        <title>Evolution of Trichinella species and genotypes.</title>
        <authorList>
            <person name="Korhonen P.K."/>
            <person name="Edoardo P."/>
            <person name="Giuseppe L.R."/>
            <person name="Gasser R.B."/>
        </authorList>
    </citation>
    <scope>NUCLEOTIDE SEQUENCE [LARGE SCALE GENOMIC DNA]</scope>
    <source>
        <strain evidence="1">ISS120</strain>
    </source>
</reference>